<dbReference type="Gene3D" id="2.120.10.30">
    <property type="entry name" value="TolB, C-terminal domain"/>
    <property type="match status" value="2"/>
</dbReference>
<feature type="region of interest" description="Disordered" evidence="17">
    <location>
        <begin position="1"/>
        <end position="134"/>
    </location>
</feature>
<feature type="domain" description="EGF-like" evidence="19">
    <location>
        <begin position="1026"/>
        <end position="1061"/>
    </location>
</feature>
<keyword evidence="7 18" id="KW-0812">Transmembrane</keyword>
<keyword evidence="5 16" id="KW-0245">EGF-like domain</keyword>
<dbReference type="PROSITE" id="PS01186">
    <property type="entry name" value="EGF_2"/>
    <property type="match status" value="1"/>
</dbReference>
<reference evidence="20 21" key="1">
    <citation type="submission" date="2024-04" db="EMBL/GenBank/DDBJ databases">
        <authorList>
            <person name="Rising A."/>
            <person name="Reimegard J."/>
            <person name="Sonavane S."/>
            <person name="Akerstrom W."/>
            <person name="Nylinder S."/>
            <person name="Hedman E."/>
            <person name="Kallberg Y."/>
        </authorList>
    </citation>
    <scope>NUCLEOTIDE SEQUENCE [LARGE SCALE GENOMIC DNA]</scope>
</reference>
<dbReference type="PANTHER" id="PTHR11219:SF72">
    <property type="entry name" value="TENEURIN-M"/>
    <property type="match status" value="1"/>
</dbReference>
<dbReference type="EMBL" id="CAXIEN010000006">
    <property type="protein sequence ID" value="CAL1262744.1"/>
    <property type="molecule type" value="Genomic_DNA"/>
</dbReference>
<comment type="caution">
    <text evidence="16">Lacks conserved residue(s) required for the propagation of feature annotation.</text>
</comment>
<evidence type="ECO:0000256" key="9">
    <source>
        <dbReference type="ARBA" id="ARBA00022902"/>
    </source>
</evidence>
<dbReference type="InterPro" id="IPR057629">
    <property type="entry name" value="Teneurin1-4_GBD"/>
</dbReference>
<keyword evidence="10 18" id="KW-1133">Transmembrane helix</keyword>
<keyword evidence="12 16" id="KW-1015">Disulfide bond</keyword>
<evidence type="ECO:0000256" key="1">
    <source>
        <dbReference type="ARBA" id="ARBA00004167"/>
    </source>
</evidence>
<evidence type="ECO:0000256" key="12">
    <source>
        <dbReference type="ARBA" id="ARBA00023157"/>
    </source>
</evidence>
<dbReference type="Pfam" id="PF24329">
    <property type="entry name" value="FN-plug_TEN1-4"/>
    <property type="match status" value="1"/>
</dbReference>
<dbReference type="FunFam" id="2.10.25.10:FF:000013">
    <property type="entry name" value="Teneurin transmembrane protein 4"/>
    <property type="match status" value="1"/>
</dbReference>
<dbReference type="PROSITE" id="PS50026">
    <property type="entry name" value="EGF_3"/>
    <property type="match status" value="2"/>
</dbReference>
<keyword evidence="13" id="KW-0325">Glycoprotein</keyword>
<evidence type="ECO:0000256" key="18">
    <source>
        <dbReference type="SAM" id="Phobius"/>
    </source>
</evidence>
<dbReference type="GO" id="GO:0051124">
    <property type="term" value="P:synaptic assembly at neuromuscular junction"/>
    <property type="evidence" value="ECO:0007669"/>
    <property type="project" value="UniProtKB-ARBA"/>
</dbReference>
<dbReference type="GO" id="GO:0042803">
    <property type="term" value="F:protein homodimerization activity"/>
    <property type="evidence" value="ECO:0007669"/>
    <property type="project" value="UniProtKB-ARBA"/>
</dbReference>
<dbReference type="CDD" id="cd00054">
    <property type="entry name" value="EGF_CA"/>
    <property type="match status" value="1"/>
</dbReference>
<dbReference type="InterPro" id="IPR000742">
    <property type="entry name" value="EGF"/>
</dbReference>
<evidence type="ECO:0000256" key="16">
    <source>
        <dbReference type="PROSITE-ProRule" id="PRU00076"/>
    </source>
</evidence>
<dbReference type="PROSITE" id="PS00022">
    <property type="entry name" value="EGF_1"/>
    <property type="match status" value="4"/>
</dbReference>
<dbReference type="SMART" id="SM00181">
    <property type="entry name" value="EGF"/>
    <property type="match status" value="8"/>
</dbReference>
<dbReference type="GO" id="GO:0016200">
    <property type="term" value="P:synaptic target attraction"/>
    <property type="evidence" value="ECO:0007669"/>
    <property type="project" value="UniProtKB-ARBA"/>
</dbReference>
<dbReference type="FunFam" id="2.10.25.10:FF:000021">
    <property type="entry name" value="Teneurin transmembrane protein 2"/>
    <property type="match status" value="2"/>
</dbReference>
<feature type="disulfide bond" evidence="16">
    <location>
        <begin position="1051"/>
        <end position="1060"/>
    </location>
</feature>
<dbReference type="FunFam" id="2.180.10.10:FF:000008">
    <property type="entry name" value="Odz, odd Oz/ten-m homolog"/>
    <property type="match status" value="1"/>
</dbReference>
<sequence>MDQFRPQQHGTRLRSGPRDAEDRSYSGSVAVEARTRPEDTNVYESFDDRRRSSYDEPYHRSRGRLNSKQKSQDPQQQHPYQGGHHYREGDGSREDWNPGMLGCDPPRDSGRRLHQQLSGLSSSNSSDDEDAINSDATFTGSEVALARDSTLVLPCRRLMDNSSGLGTSHKLSMGKPGSKGPQNLGANNNALNSGDNGPENQLRENDQDFASCLARTPSGSIFIPGDVPKLPASLKKSEANALHGTSHHGDVKSAERCHLPYPSTTSVPGIPVRNNLRRPLSSRFSHSRFQFRKTLSSRCSWKCTAIIFMFLSLVLLTSLTYFIAVAVLNWQYANKHPCPVMIEDMGRSSDGTEIKSTYPLCKCNVPHAHLRKIRDVGSYSSHSEAIDSLSTTQKTILDEMSDVSSGEIPSAMEPADQNEFKIVSSPDIDLSEDYLIPMEKNEPTNKNKREKFPMAEELRLRDSSKTNLRPNTINIMSSPEALIQDASAIFHNHFDHNASANKVPPHYVEESVIDPPILLPKNSESPENVYKYPEYEQVDKQYVPESGPAAETEPSEDVITITETDTDVQIEESKLLHLSVPHFNVDYVSSIPENVTESTHSTNDTVESTTSVYNEMSKVSTYSTTAAKEFRSEVDEGIVTDAVPTASVDIETTISTRTTDAEFFGPSSLPSKTLPPTTETFSEIYLGKMYSRKVESFGHWNIHFQQHVPSLVRFNYSLPEGASIGIYGRRNGIPTHTRYDFVEILDTRKKDKNKRATKDYYSMEFVQFLDQGSWYISVYNDGEQPQQVAFIPNLTEPSSLPCPYDCHGHGNCVMGSCICEPDFAGESCSSRVCPVLCSGRGHYMNGECFCNPSWKGKECQLREDECEVPDCNGHGDCIDGVCRCFPGYKGFHCEEVDCLDPACSEHGTCANGMCICRKGWKGADCGEPDSDSLRCLPDCSEHGHFDVEQQRCICDEHWSGPDCSQERCDLDCGYHGRCQGNVCICNTGWSGPKCNEKQCDPRCNEHGQCVNGTCICIQGWNGYYCTLEGCPQSCNKHGTCIKVNEDWQCKCEEDWSGESCSIPLEKICDDKIDNDNDGLVDCADSECCKSKACENNPLCFSSPSPLDILLRKQPPAVTASFFQRMQFLIEDGSVQSYAHKTAFNETRVAVIRGCVVSTMGNGLKGVRVGVASDHKLGFTITRDTGWFDLMVNGGGAVNLLFQRDPFKPLEHTVVVPWNEIVVVNKVIMKIKEDTLPDYRSNLCMEHDYDNMKPVVLATWKHGFQGGCPDKSAILAESQVVQESLSIPGTNLHLVYHSSRMGGYLSTIQLRLTPDEVPPSLRFIHLKISIEGILFEKVFEAAAAIKFTYSWDRRNIYRQKVYGAATATVYVGYEYSSCPHVIWEVQTTQVSGHDMSISEIGGWNLDIHHRYNFHEGILQKGDGTNIYLKNKPRVLITAMGDGHQRPMHCHQCDGVAKRQRLLAPVALASAPDGSLYVGDFNLIRRISLDGHVTTVVELSAAQVAYRYHLAVGPADGKLYISDPEKHQVFRAIEYMNIPDIKNNIEIVVGSGGKCLPGDKMLCGDGRKARDAKLAYPKGLAISAYGEIYIADGTNIRMVDRNGIIHTIIGDHYHKSHWKPFPCGRTVSLSQVHLRWPTELAINPLDNSLHILDDHIVLRLTPDKRLRVVAGRPMQCPILPPSAEKSDIATESYLESPQSISFSPNGDLYIAESDSQLINRVRVVSSEGRIVTYAGAESKCSCLDINCKCFDEDNNLAAKSQLSTISSIAITPDGCLHICDQGNLRIRSVVTSLPKANELGEFHIYSSETQEIYIFNRHGQHTATKNILTGKTMYLFSYNVNTSLGKLSTVTDEAGNKIYILRDYTNQVNTIENTQGGKCQLEVSRMQMLHSFTTPDNFKTSFEYQGSTGLLRSKLDSSRKAYVYNYDNYGRLIHAVTPTGQIIQLLYNLSIKGASVTVTQNNREILSLLIRGLDVTKSTGLMQQRISQFQDGSLILSLDDSKIIEMETVPSPVITDQNEVLGEIFPVPAKLKATLSDDVVQRFEWKYYLRREGKGKNRQITQVGRKMKVNGEILVAIEFDREQYSEIVYDKNQIPLVTVHFDELGRPTQWQPSQNITPVQLRYDKFGRLERWERGSLSEHYSFDINGRLADIRFSDSSGIMYKYDDGKASLPTEVILPSGSRYLLQYDSVGSLQNILMPNGHKHEIAIQISFGFYKQLYLSPGVKHAYVIQTNEFGQVLVKRLPKNKGRVLYKYNDGGLLSTLFCGHERTDFNYYDHKSLLKSIVKSASGVELKIDYRYHGSLLKEERHRFSSRSGMDGAKFKFVYDGRLSSAVVEINGKSSSEIKYRYNTETGILEQIQHFIIHRPKVNSIFIQDEMRQYSKTIGLDAYGRIVVLAVTLWNKEIYSLNLLYDNRNRVKQSHMKIGREGIPNVCNYSYTLDGFIEEVHGADKWKYSYDINGNLNSIDDGQHQLSLRYDDSDRLLGYGDSVPYTVDDRGFIVQRGEEKFTFNADGQLTHAFQLHQYEAFYYYDHKDRLIARKDHRSHVTQFFYSDPLHEERVTHLHYPKDEITFIYIYDSSGHLMYIQQEGIKYYVASDHLGSPVALFNAEGVIIKEMSRTPFGRMLSDNNPDFYLPVDFQGGIRDPLTNLIHYGGRVYDPLGAQWLVPDLNSMHKLLKNPYHLHLHRFHNNDPINPFKETDHLTDLEDWLAVVGFNTNNIMSSHCPVESCSKASYLEECSPAISGISCAINSMSMEFHKFSTVPKTEVKISNTFPHTVNPRLTTIQSVLGDGVLLSNHNGKALVNTVSDGPTILRDVVVTVFNETNMMNLYFSKNGQDSFFFVQEDASRAQRNWDQLQRLGTMFNVTMHNVDPNEGGSGQVDIKLQSPSMILNIRYGTTVDDEYRRLVRLGKHRAVEEAWQLEKELAVSGHKSMYEWAKLEKEELISSGSIAKYHGAYIHDVGQFPELVDDPSNIIFKKESSRKRRNRPRKPK</sequence>
<feature type="disulfide bond" evidence="16">
    <location>
        <begin position="884"/>
        <end position="893"/>
    </location>
</feature>
<feature type="compositionally biased region" description="Basic and acidic residues" evidence="17">
    <location>
        <begin position="46"/>
        <end position="59"/>
    </location>
</feature>
<dbReference type="InterPro" id="IPR056822">
    <property type="entry name" value="TEN_NHL"/>
</dbReference>
<feature type="compositionally biased region" description="Low complexity" evidence="17">
    <location>
        <begin position="68"/>
        <end position="83"/>
    </location>
</feature>
<dbReference type="Pfam" id="PF25024">
    <property type="entry name" value="EGF_TEN"/>
    <property type="match status" value="1"/>
</dbReference>
<feature type="compositionally biased region" description="Polar residues" evidence="17">
    <location>
        <begin position="1"/>
        <end position="10"/>
    </location>
</feature>
<dbReference type="Pfam" id="PF23093">
    <property type="entry name" value="GBD_Tenm3"/>
    <property type="match status" value="1"/>
</dbReference>
<accession>A0AAV1YXW0</accession>
<dbReference type="GO" id="GO:2000331">
    <property type="term" value="P:regulation of terminal button organization"/>
    <property type="evidence" value="ECO:0007669"/>
    <property type="project" value="UniProtKB-ARBA"/>
</dbReference>
<organism evidence="20 21">
    <name type="scientific">Larinioides sclopetarius</name>
    <dbReference type="NCBI Taxonomy" id="280406"/>
    <lineage>
        <taxon>Eukaryota</taxon>
        <taxon>Metazoa</taxon>
        <taxon>Ecdysozoa</taxon>
        <taxon>Arthropoda</taxon>
        <taxon>Chelicerata</taxon>
        <taxon>Arachnida</taxon>
        <taxon>Araneae</taxon>
        <taxon>Araneomorphae</taxon>
        <taxon>Entelegynae</taxon>
        <taxon>Araneoidea</taxon>
        <taxon>Araneidae</taxon>
        <taxon>Larinioides</taxon>
    </lineage>
</organism>
<dbReference type="GO" id="GO:0043005">
    <property type="term" value="C:neuron projection"/>
    <property type="evidence" value="ECO:0007669"/>
    <property type="project" value="UniProtKB-KW"/>
</dbReference>
<dbReference type="GO" id="GO:0097060">
    <property type="term" value="C:synaptic membrane"/>
    <property type="evidence" value="ECO:0007669"/>
    <property type="project" value="UniProtKB-ARBA"/>
</dbReference>
<dbReference type="GO" id="GO:0099559">
    <property type="term" value="P:maintenance of alignment of postsynaptic density and presynaptic active zone"/>
    <property type="evidence" value="ECO:0007669"/>
    <property type="project" value="UniProtKB-ARBA"/>
</dbReference>
<protein>
    <recommendedName>
        <fullName evidence="15">Tenascin-like protein</fullName>
    </recommendedName>
</protein>
<dbReference type="Pfam" id="PF25020">
    <property type="entry name" value="TTR_TEN1-4"/>
    <property type="match status" value="1"/>
</dbReference>
<keyword evidence="8" id="KW-0677">Repeat</keyword>
<dbReference type="InterPro" id="IPR008969">
    <property type="entry name" value="CarboxyPept-like_regulatory"/>
</dbReference>
<evidence type="ECO:0000256" key="17">
    <source>
        <dbReference type="SAM" id="MobiDB-lite"/>
    </source>
</evidence>
<dbReference type="Pfam" id="PF25021">
    <property type="entry name" value="TEN_NHL"/>
    <property type="match status" value="1"/>
</dbReference>
<feature type="transmembrane region" description="Helical" evidence="18">
    <location>
        <begin position="305"/>
        <end position="330"/>
    </location>
</feature>
<dbReference type="GO" id="GO:0034110">
    <property type="term" value="P:regulation of homotypic cell-cell adhesion"/>
    <property type="evidence" value="ECO:0007669"/>
    <property type="project" value="UniProtKB-ARBA"/>
</dbReference>
<evidence type="ECO:0000256" key="3">
    <source>
        <dbReference type="ARBA" id="ARBA00009385"/>
    </source>
</evidence>
<dbReference type="GO" id="GO:0040017">
    <property type="term" value="P:positive regulation of locomotion"/>
    <property type="evidence" value="ECO:0007669"/>
    <property type="project" value="UniProtKB-ARBA"/>
</dbReference>
<dbReference type="Pfam" id="PF15636">
    <property type="entry name" value="Tox-GHH"/>
    <property type="match status" value="1"/>
</dbReference>
<keyword evidence="6" id="KW-0770">Synapse</keyword>
<keyword evidence="6" id="KW-0771">Synaptosome</keyword>
<dbReference type="GO" id="GO:0048790">
    <property type="term" value="P:maintenance of presynaptic active zone structure"/>
    <property type="evidence" value="ECO:0007669"/>
    <property type="project" value="UniProtKB-ARBA"/>
</dbReference>
<evidence type="ECO:0000256" key="8">
    <source>
        <dbReference type="ARBA" id="ARBA00022737"/>
    </source>
</evidence>
<dbReference type="FunFam" id="2.10.25.10:FF:000001">
    <property type="entry name" value="Tenascin C"/>
    <property type="match status" value="1"/>
</dbReference>
<dbReference type="GO" id="GO:0046982">
    <property type="term" value="F:protein heterodimerization activity"/>
    <property type="evidence" value="ECO:0007669"/>
    <property type="project" value="UniProtKB-ARBA"/>
</dbReference>
<feature type="domain" description="EGF-like" evidence="19">
    <location>
        <begin position="862"/>
        <end position="894"/>
    </location>
</feature>
<keyword evidence="21" id="KW-1185">Reference proteome</keyword>
<evidence type="ECO:0000256" key="7">
    <source>
        <dbReference type="ARBA" id="ARBA00022692"/>
    </source>
</evidence>
<feature type="compositionally biased region" description="Low complexity" evidence="17">
    <location>
        <begin position="183"/>
        <end position="197"/>
    </location>
</feature>
<proteinExistence type="inferred from homology"/>
<evidence type="ECO:0000256" key="10">
    <source>
        <dbReference type="ARBA" id="ARBA00022989"/>
    </source>
</evidence>
<dbReference type="InterPro" id="IPR028916">
    <property type="entry name" value="Tox-GHH_dom"/>
</dbReference>
<dbReference type="PANTHER" id="PTHR11219">
    <property type="entry name" value="TENEURIN AND N-ACETYLGLUCOSAMINE-1-PHOSPHODIESTER ALPHA-N-ACETYLGLUCOSAMINIDASE"/>
    <property type="match status" value="1"/>
</dbReference>
<keyword evidence="11 18" id="KW-0472">Membrane</keyword>
<dbReference type="GO" id="GO:0001941">
    <property type="term" value="P:postsynaptic membrane organization"/>
    <property type="evidence" value="ECO:0007669"/>
    <property type="project" value="UniProtKB-ARBA"/>
</dbReference>
<evidence type="ECO:0000259" key="19">
    <source>
        <dbReference type="PROSITE" id="PS50026"/>
    </source>
</evidence>
<dbReference type="Gene3D" id="2.180.10.10">
    <property type="entry name" value="RHS repeat-associated core"/>
    <property type="match status" value="1"/>
</dbReference>
<dbReference type="Gene3D" id="2.10.25.10">
    <property type="entry name" value="Laminin"/>
    <property type="match status" value="7"/>
</dbReference>
<evidence type="ECO:0000313" key="21">
    <source>
        <dbReference type="Proteomes" id="UP001497382"/>
    </source>
</evidence>
<evidence type="ECO:0000256" key="6">
    <source>
        <dbReference type="ARBA" id="ARBA00022599"/>
    </source>
</evidence>
<dbReference type="SUPFAM" id="SSF49464">
    <property type="entry name" value="Carboxypeptidase regulatory domain-like"/>
    <property type="match status" value="1"/>
</dbReference>
<dbReference type="Proteomes" id="UP001497382">
    <property type="component" value="Unassembled WGS sequence"/>
</dbReference>
<comment type="subcellular location">
    <subcellularLocation>
        <location evidence="2">Cell membrane</location>
    </subcellularLocation>
    <subcellularLocation>
        <location evidence="1">Membrane</location>
        <topology evidence="1">Single-pass membrane protein</topology>
    </subcellularLocation>
    <subcellularLocation>
        <location evidence="14">Synapse</location>
        <location evidence="14">Synaptosome</location>
    </subcellularLocation>
</comment>
<evidence type="ECO:0000256" key="15">
    <source>
        <dbReference type="ARBA" id="ARBA00084038"/>
    </source>
</evidence>
<feature type="compositionally biased region" description="Basic and acidic residues" evidence="17">
    <location>
        <begin position="85"/>
        <end position="96"/>
    </location>
</feature>
<comment type="caution">
    <text evidence="20">The sequence shown here is derived from an EMBL/GenBank/DDBJ whole genome shotgun (WGS) entry which is preliminary data.</text>
</comment>
<keyword evidence="4" id="KW-1003">Cell membrane</keyword>
<dbReference type="Pfam" id="PF25023">
    <property type="entry name" value="TEN_YD-shell"/>
    <property type="match status" value="1"/>
</dbReference>
<evidence type="ECO:0000256" key="4">
    <source>
        <dbReference type="ARBA" id="ARBA00022475"/>
    </source>
</evidence>
<evidence type="ECO:0000313" key="20">
    <source>
        <dbReference type="EMBL" id="CAL1262744.1"/>
    </source>
</evidence>
<dbReference type="InterPro" id="IPR057627">
    <property type="entry name" value="FN-plug_TEN1-4"/>
</dbReference>
<dbReference type="SUPFAM" id="SSF101898">
    <property type="entry name" value="NHL repeat"/>
    <property type="match status" value="1"/>
</dbReference>
<keyword evidence="9" id="KW-0524">Neurogenesis</keyword>
<name>A0AAV1YXW0_9ARAC</name>
<feature type="region of interest" description="Disordered" evidence="17">
    <location>
        <begin position="163"/>
        <end position="203"/>
    </location>
</feature>
<dbReference type="GO" id="GO:0008045">
    <property type="term" value="P:motor neuron axon guidance"/>
    <property type="evidence" value="ECO:0007669"/>
    <property type="project" value="TreeGrafter"/>
</dbReference>
<evidence type="ECO:0000256" key="5">
    <source>
        <dbReference type="ARBA" id="ARBA00022536"/>
    </source>
</evidence>
<dbReference type="GO" id="GO:0097090">
    <property type="term" value="P:presynaptic membrane organization"/>
    <property type="evidence" value="ECO:0007669"/>
    <property type="project" value="UniProtKB-ARBA"/>
</dbReference>
<dbReference type="GO" id="GO:0007274">
    <property type="term" value="P:neuromuscular synaptic transmission"/>
    <property type="evidence" value="ECO:0007669"/>
    <property type="project" value="UniProtKB-ARBA"/>
</dbReference>
<dbReference type="GO" id="GO:0031594">
    <property type="term" value="C:neuromuscular junction"/>
    <property type="evidence" value="ECO:0007669"/>
    <property type="project" value="UniProtKB-ARBA"/>
</dbReference>
<evidence type="ECO:0000256" key="13">
    <source>
        <dbReference type="ARBA" id="ARBA00023180"/>
    </source>
</evidence>
<gene>
    <name evidence="20" type="ORF">LARSCL_LOCUS1177</name>
</gene>
<dbReference type="GO" id="GO:0048499">
    <property type="term" value="P:synaptic vesicle membrane organization"/>
    <property type="evidence" value="ECO:0007669"/>
    <property type="project" value="UniProtKB-ARBA"/>
</dbReference>
<evidence type="ECO:0000256" key="2">
    <source>
        <dbReference type="ARBA" id="ARBA00004236"/>
    </source>
</evidence>
<dbReference type="GO" id="GO:0034116">
    <property type="term" value="P:positive regulation of heterotypic cell-cell adhesion"/>
    <property type="evidence" value="ECO:0007669"/>
    <property type="project" value="UniProtKB-ARBA"/>
</dbReference>
<evidence type="ECO:0000256" key="14">
    <source>
        <dbReference type="ARBA" id="ARBA00034102"/>
    </source>
</evidence>
<dbReference type="Pfam" id="PF23538">
    <property type="entry name" value="Teneurin_ABD"/>
    <property type="match status" value="1"/>
</dbReference>
<dbReference type="FunFam" id="2.120.10.30:FF:000033">
    <property type="entry name" value="teneurin-a isoform X3"/>
    <property type="match status" value="1"/>
</dbReference>
<feature type="disulfide bond" evidence="16">
    <location>
        <begin position="1030"/>
        <end position="1040"/>
    </location>
</feature>
<dbReference type="GO" id="GO:0048513">
    <property type="term" value="P:animal organ development"/>
    <property type="evidence" value="ECO:0007669"/>
    <property type="project" value="UniProtKB-ARBA"/>
</dbReference>
<dbReference type="InterPro" id="IPR056823">
    <property type="entry name" value="TEN-like_YD-shell"/>
</dbReference>
<dbReference type="InterPro" id="IPR056820">
    <property type="entry name" value="TEN_TTR-like"/>
</dbReference>
<evidence type="ECO:0000256" key="11">
    <source>
        <dbReference type="ARBA" id="ARBA00023136"/>
    </source>
</evidence>
<comment type="similarity">
    <text evidence="3">Belongs to the tenascin family. Teneurin subfamily.</text>
</comment>
<dbReference type="InterPro" id="IPR051216">
    <property type="entry name" value="Teneurin"/>
</dbReference>
<dbReference type="InterPro" id="IPR011042">
    <property type="entry name" value="6-blade_b-propeller_TolB-like"/>
</dbReference>
<dbReference type="GO" id="GO:0043025">
    <property type="term" value="C:neuronal cell body"/>
    <property type="evidence" value="ECO:0007669"/>
    <property type="project" value="UniProtKB-ARBA"/>
</dbReference>